<evidence type="ECO:0000313" key="2">
    <source>
        <dbReference type="Proteomes" id="UP001207468"/>
    </source>
</evidence>
<sequence length="502" mass="55592">MSGHVASRNDSPTPACLPPPIQTTSWDAVLEPLRAAHPCSLGNIPLDHPSRYLSQRRCYRPFRYHFPSRRRRFDHHNARCLQILSTPHGRESPHVRKVLVTSLVASTIAHTTFILICIFCGVTAENITKIWAYTFSSSRNPWGVWNILLYFTTAIQLALFGLGIIWAPLRLNLQAALCICAIPFWIGAGIFAAFASITFCRTRQTIEPADGNFFSHRTIWLACISGLAALASTVLPCVPVVWRVEVALLHRVCIRRVLDLVGIRIFELCGILKDYRQRRAHRMAIKRGNRAADVGSAPASLKFSHGTVDEEIASKAGSQFELTLHASKMERIQSGPGSTACFELHVEERSELYVNEDKGMKMMDSPWEYNFPPLPYEGSVNVESTTYVPSISVYLLIPNAPQCVATTTPAPVTAVPRPNKRSFPQPCAISDDIVELDIADTSALSDDLAFERRRLNGATVTHGFGPAVMAPDSYGHVSVVVQLAPSHWPQPGTSKGTQHLHQ</sequence>
<name>A0ACC0TTZ9_9AGAM</name>
<dbReference type="Proteomes" id="UP001207468">
    <property type="component" value="Unassembled WGS sequence"/>
</dbReference>
<evidence type="ECO:0000313" key="1">
    <source>
        <dbReference type="EMBL" id="KAI9441125.1"/>
    </source>
</evidence>
<accession>A0ACC0TTZ9</accession>
<proteinExistence type="predicted"/>
<dbReference type="EMBL" id="JAGFNK010000747">
    <property type="protein sequence ID" value="KAI9441125.1"/>
    <property type="molecule type" value="Genomic_DNA"/>
</dbReference>
<keyword evidence="2" id="KW-1185">Reference proteome</keyword>
<gene>
    <name evidence="1" type="ORF">F5148DRAFT_1350180</name>
</gene>
<reference evidence="1" key="1">
    <citation type="submission" date="2021-03" db="EMBL/GenBank/DDBJ databases">
        <title>Evolutionary priming and transition to the ectomycorrhizal habit in an iconic lineage of mushroom-forming fungi: is preadaptation a requirement?</title>
        <authorList>
            <consortium name="DOE Joint Genome Institute"/>
            <person name="Looney B.P."/>
            <person name="Miyauchi S."/>
            <person name="Morin E."/>
            <person name="Drula E."/>
            <person name="Courty P.E."/>
            <person name="Chicoki N."/>
            <person name="Fauchery L."/>
            <person name="Kohler A."/>
            <person name="Kuo A."/>
            <person name="LaButti K."/>
            <person name="Pangilinan J."/>
            <person name="Lipzen A."/>
            <person name="Riley R."/>
            <person name="Andreopoulos W."/>
            <person name="He G."/>
            <person name="Johnson J."/>
            <person name="Barry K.W."/>
            <person name="Grigoriev I.V."/>
            <person name="Nagy L."/>
            <person name="Hibbett D."/>
            <person name="Henrissat B."/>
            <person name="Matheny P.B."/>
            <person name="Labbe J."/>
            <person name="Martin A.F."/>
        </authorList>
    </citation>
    <scope>NUCLEOTIDE SEQUENCE</scope>
    <source>
        <strain evidence="1">BPL698</strain>
    </source>
</reference>
<protein>
    <submittedName>
        <fullName evidence="1">Uncharacterized protein</fullName>
    </submittedName>
</protein>
<comment type="caution">
    <text evidence="1">The sequence shown here is derived from an EMBL/GenBank/DDBJ whole genome shotgun (WGS) entry which is preliminary data.</text>
</comment>
<organism evidence="1 2">
    <name type="scientific">Russula earlei</name>
    <dbReference type="NCBI Taxonomy" id="71964"/>
    <lineage>
        <taxon>Eukaryota</taxon>
        <taxon>Fungi</taxon>
        <taxon>Dikarya</taxon>
        <taxon>Basidiomycota</taxon>
        <taxon>Agaricomycotina</taxon>
        <taxon>Agaricomycetes</taxon>
        <taxon>Russulales</taxon>
        <taxon>Russulaceae</taxon>
        <taxon>Russula</taxon>
    </lineage>
</organism>